<dbReference type="AlphaFoldDB" id="A0A645H190"/>
<name>A0A645H190_9ZZZZ</name>
<protein>
    <recommendedName>
        <fullName evidence="1">Beta-ketoacyl synthase-like N-terminal domain-containing protein</fullName>
    </recommendedName>
</protein>
<gene>
    <name evidence="2" type="ORF">SDC9_177086</name>
</gene>
<evidence type="ECO:0000259" key="1">
    <source>
        <dbReference type="Pfam" id="PF13723"/>
    </source>
</evidence>
<feature type="domain" description="Beta-ketoacyl synthase-like N-terminal" evidence="1">
    <location>
        <begin position="17"/>
        <end position="174"/>
    </location>
</feature>
<proteinExistence type="predicted"/>
<evidence type="ECO:0000313" key="2">
    <source>
        <dbReference type="EMBL" id="MPN29633.1"/>
    </source>
</evidence>
<dbReference type="SUPFAM" id="SSF53901">
    <property type="entry name" value="Thiolase-like"/>
    <property type="match status" value="1"/>
</dbReference>
<dbReference type="Gene3D" id="3.40.47.10">
    <property type="match status" value="1"/>
</dbReference>
<dbReference type="GO" id="GO:0016746">
    <property type="term" value="F:acyltransferase activity"/>
    <property type="evidence" value="ECO:0007669"/>
    <property type="project" value="InterPro"/>
</dbReference>
<dbReference type="InterPro" id="IPR016039">
    <property type="entry name" value="Thiolase-like"/>
</dbReference>
<reference evidence="2" key="1">
    <citation type="submission" date="2019-08" db="EMBL/GenBank/DDBJ databases">
        <authorList>
            <person name="Kucharzyk K."/>
            <person name="Murdoch R.W."/>
            <person name="Higgins S."/>
            <person name="Loffler F."/>
        </authorList>
    </citation>
    <scope>NUCLEOTIDE SEQUENCE</scope>
</reference>
<dbReference type="InterPro" id="IPR014030">
    <property type="entry name" value="Ketoacyl_synth_N"/>
</dbReference>
<comment type="caution">
    <text evidence="2">The sequence shown here is derived from an EMBL/GenBank/DDBJ whole genome shotgun (WGS) entry which is preliminary data.</text>
</comment>
<organism evidence="2">
    <name type="scientific">bioreactor metagenome</name>
    <dbReference type="NCBI Taxonomy" id="1076179"/>
    <lineage>
        <taxon>unclassified sequences</taxon>
        <taxon>metagenomes</taxon>
        <taxon>ecological metagenomes</taxon>
    </lineage>
</organism>
<sequence>MFTPGLHKFFRDSCALRRADRYTALAVAASLRLAEECALPPPWNDATALLTATAFGPHRTTFATLDDILDYPEDQILPTKFSHSVHNAAASYVSTVLGLKGAVFALNGFENVLYETLQLAETMLSGGLARRVLVLGVEENALLTEQAPRFYPERFRDGADEGALALLLSADPADNRRGQLVMTPENDRRVTDKMFYFGGDSAVWQALAGAGPDSVTEWR</sequence>
<dbReference type="EMBL" id="VSSQ01080422">
    <property type="protein sequence ID" value="MPN29633.1"/>
    <property type="molecule type" value="Genomic_DNA"/>
</dbReference>
<accession>A0A645H190</accession>
<dbReference type="Pfam" id="PF13723">
    <property type="entry name" value="Ketoacyl-synt_2"/>
    <property type="match status" value="1"/>
</dbReference>